<keyword evidence="7" id="KW-0966">Cell projection</keyword>
<organism evidence="7 8">
    <name type="scientific">Candidatus Phycosocius bacilliformis</name>
    <dbReference type="NCBI Taxonomy" id="1445552"/>
    <lineage>
        <taxon>Bacteria</taxon>
        <taxon>Pseudomonadati</taxon>
        <taxon>Pseudomonadota</taxon>
        <taxon>Alphaproteobacteria</taxon>
        <taxon>Caulobacterales</taxon>
        <taxon>Caulobacterales incertae sedis</taxon>
        <taxon>Candidatus Phycosocius</taxon>
    </lineage>
</organism>
<keyword evidence="7" id="KW-0969">Cilium</keyword>
<name>A0A2P2ECJ1_9PROT</name>
<dbReference type="PRINTS" id="PR01006">
    <property type="entry name" value="FLGHOOKFLIE"/>
</dbReference>
<reference evidence="7" key="1">
    <citation type="journal article" date="2018" name="Genome Announc.">
        <title>Draft Genome Sequence of "Candidatus Phycosocius bacilliformis," an Alphaproteobacterial Ectosymbiont of the Hydrocarbon-Producing Green Alga Botryococcus braunii.</title>
        <authorList>
            <person name="Tanabe Y."/>
            <person name="Yamaguchi H."/>
            <person name="Watanabe M.M."/>
        </authorList>
    </citation>
    <scope>NUCLEOTIDE SEQUENCE [LARGE SCALE GENOMIC DNA]</scope>
    <source>
        <strain evidence="7">BOTRYCO-2</strain>
    </source>
</reference>
<dbReference type="InterPro" id="IPR001624">
    <property type="entry name" value="FliE"/>
</dbReference>
<feature type="signal peptide" evidence="6">
    <location>
        <begin position="1"/>
        <end position="21"/>
    </location>
</feature>
<dbReference type="HAMAP" id="MF_00724">
    <property type="entry name" value="FliE"/>
    <property type="match status" value="1"/>
</dbReference>
<evidence type="ECO:0000256" key="2">
    <source>
        <dbReference type="ARBA" id="ARBA00009272"/>
    </source>
</evidence>
<proteinExistence type="inferred from homology"/>
<feature type="chain" id="PRO_5015104756" description="Flagellar hook-basal body complex protein FliE" evidence="6">
    <location>
        <begin position="22"/>
        <end position="102"/>
    </location>
</feature>
<dbReference type="EMBL" id="BFBR01000008">
    <property type="protein sequence ID" value="GBF58775.1"/>
    <property type="molecule type" value="Genomic_DNA"/>
</dbReference>
<dbReference type="PANTHER" id="PTHR34653:SF1">
    <property type="entry name" value="FLAGELLAR HOOK-BASAL BODY COMPLEX PROTEIN FLIE"/>
    <property type="match status" value="1"/>
</dbReference>
<dbReference type="AlphaFoldDB" id="A0A2P2ECJ1"/>
<evidence type="ECO:0000313" key="7">
    <source>
        <dbReference type="EMBL" id="GBF58775.1"/>
    </source>
</evidence>
<keyword evidence="7" id="KW-0282">Flagellum</keyword>
<protein>
    <recommendedName>
        <fullName evidence="4 5">Flagellar hook-basal body complex protein FliE</fullName>
    </recommendedName>
</protein>
<evidence type="ECO:0000256" key="4">
    <source>
        <dbReference type="HAMAP-Rule" id="MF_00724"/>
    </source>
</evidence>
<dbReference type="GO" id="GO:0005198">
    <property type="term" value="F:structural molecule activity"/>
    <property type="evidence" value="ECO:0007669"/>
    <property type="project" value="UniProtKB-UniRule"/>
</dbReference>
<evidence type="ECO:0000256" key="3">
    <source>
        <dbReference type="ARBA" id="ARBA00023143"/>
    </source>
</evidence>
<dbReference type="PANTHER" id="PTHR34653">
    <property type="match status" value="1"/>
</dbReference>
<keyword evidence="6" id="KW-0732">Signal</keyword>
<dbReference type="NCBIfam" id="TIGR00205">
    <property type="entry name" value="fliE"/>
    <property type="match status" value="1"/>
</dbReference>
<gene>
    <name evidence="4 7" type="primary">fliE</name>
    <name evidence="7" type="ORF">PbB2_02463</name>
</gene>
<comment type="similarity">
    <text evidence="2 4">Belongs to the FliE family.</text>
</comment>
<dbReference type="Proteomes" id="UP000245086">
    <property type="component" value="Unassembled WGS sequence"/>
</dbReference>
<comment type="subcellular location">
    <subcellularLocation>
        <location evidence="1 4">Bacterial flagellum basal body</location>
    </subcellularLocation>
</comment>
<accession>A0A2P2ECJ1</accession>
<keyword evidence="8" id="KW-1185">Reference proteome</keyword>
<sequence length="102" mass="10445">MNSAALLAAKAYGAASGGAAATTGPQIANANFDFSSMLAQQVSSTVEATKAAETQAAQAVTGKAEMVDVVTAVAAAEVQLETMMAFRDQAIQAYQEIMRMPI</sequence>
<evidence type="ECO:0000256" key="6">
    <source>
        <dbReference type="SAM" id="SignalP"/>
    </source>
</evidence>
<dbReference type="RefSeq" id="WP_108985644.1">
    <property type="nucleotide sequence ID" value="NZ_BFBR01000008.1"/>
</dbReference>
<keyword evidence="3 4" id="KW-0975">Bacterial flagellum</keyword>
<comment type="caution">
    <text evidence="7">The sequence shown here is derived from an EMBL/GenBank/DDBJ whole genome shotgun (WGS) entry which is preliminary data.</text>
</comment>
<evidence type="ECO:0000256" key="1">
    <source>
        <dbReference type="ARBA" id="ARBA00004117"/>
    </source>
</evidence>
<dbReference type="GO" id="GO:0009425">
    <property type="term" value="C:bacterial-type flagellum basal body"/>
    <property type="evidence" value="ECO:0007669"/>
    <property type="project" value="UniProtKB-SubCell"/>
</dbReference>
<evidence type="ECO:0000256" key="5">
    <source>
        <dbReference type="NCBIfam" id="TIGR00205"/>
    </source>
</evidence>
<dbReference type="Pfam" id="PF02049">
    <property type="entry name" value="FliE"/>
    <property type="match status" value="1"/>
</dbReference>
<evidence type="ECO:0000313" key="8">
    <source>
        <dbReference type="Proteomes" id="UP000245086"/>
    </source>
</evidence>
<dbReference type="GO" id="GO:0003774">
    <property type="term" value="F:cytoskeletal motor activity"/>
    <property type="evidence" value="ECO:0007669"/>
    <property type="project" value="InterPro"/>
</dbReference>
<dbReference type="GO" id="GO:0071973">
    <property type="term" value="P:bacterial-type flagellum-dependent cell motility"/>
    <property type="evidence" value="ECO:0007669"/>
    <property type="project" value="InterPro"/>
</dbReference>